<keyword evidence="5" id="KW-1185">Reference proteome</keyword>
<protein>
    <recommendedName>
        <fullName evidence="3">Thioesterase domain-containing protein</fullName>
    </recommendedName>
</protein>
<comment type="similarity">
    <text evidence="1">Belongs to the thioesterase PaaI family.</text>
</comment>
<dbReference type="GO" id="GO:0047617">
    <property type="term" value="F:fatty acyl-CoA hydrolase activity"/>
    <property type="evidence" value="ECO:0007669"/>
    <property type="project" value="InterPro"/>
</dbReference>
<dbReference type="CDD" id="cd03443">
    <property type="entry name" value="PaaI_thioesterase"/>
    <property type="match status" value="1"/>
</dbReference>
<proteinExistence type="inferred from homology"/>
<organism evidence="4 5">
    <name type="scientific">Halalkalibacter wakoensis JCM 9140</name>
    <dbReference type="NCBI Taxonomy" id="1236970"/>
    <lineage>
        <taxon>Bacteria</taxon>
        <taxon>Bacillati</taxon>
        <taxon>Bacillota</taxon>
        <taxon>Bacilli</taxon>
        <taxon>Bacillales</taxon>
        <taxon>Bacillaceae</taxon>
        <taxon>Halalkalibacter</taxon>
    </lineage>
</organism>
<dbReference type="EMBL" id="BAUT01000041">
    <property type="protein sequence ID" value="GAE27182.1"/>
    <property type="molecule type" value="Genomic_DNA"/>
</dbReference>
<dbReference type="AlphaFoldDB" id="W4Q5A8"/>
<evidence type="ECO:0000259" key="3">
    <source>
        <dbReference type="Pfam" id="PF03061"/>
    </source>
</evidence>
<dbReference type="STRING" id="1236970.JCM9140_3303"/>
<evidence type="ECO:0000313" key="5">
    <source>
        <dbReference type="Proteomes" id="UP000018890"/>
    </source>
</evidence>
<dbReference type="Gene3D" id="3.10.129.10">
    <property type="entry name" value="Hotdog Thioesterase"/>
    <property type="match status" value="1"/>
</dbReference>
<dbReference type="InterPro" id="IPR006683">
    <property type="entry name" value="Thioestr_dom"/>
</dbReference>
<keyword evidence="2" id="KW-0378">Hydrolase</keyword>
<evidence type="ECO:0000256" key="1">
    <source>
        <dbReference type="ARBA" id="ARBA00008324"/>
    </source>
</evidence>
<evidence type="ECO:0000256" key="2">
    <source>
        <dbReference type="ARBA" id="ARBA00022801"/>
    </source>
</evidence>
<feature type="domain" description="Thioesterase" evidence="3">
    <location>
        <begin position="44"/>
        <end position="119"/>
    </location>
</feature>
<accession>W4Q5A8</accession>
<dbReference type="Proteomes" id="UP000018890">
    <property type="component" value="Unassembled WGS sequence"/>
</dbReference>
<dbReference type="SUPFAM" id="SSF54637">
    <property type="entry name" value="Thioesterase/thiol ester dehydrase-isomerase"/>
    <property type="match status" value="1"/>
</dbReference>
<gene>
    <name evidence="4" type="ORF">JCM9140_3303</name>
</gene>
<dbReference type="NCBIfam" id="TIGR00369">
    <property type="entry name" value="unchar_dom_1"/>
    <property type="match status" value="1"/>
</dbReference>
<dbReference type="PANTHER" id="PTHR21660">
    <property type="entry name" value="THIOESTERASE SUPERFAMILY MEMBER-RELATED"/>
    <property type="match status" value="1"/>
</dbReference>
<sequence>MDMLDSPPSKRGPFSNHLNFDVNLNHKKVITTLKVEEFHLNNKGIVHGGVMASMMDNVIGDSIAMAVNCPVITISLTINYLAPVKLGALLTATGEIIQQGYKIATAEGFIKDQEGQLVAKGVATFKIIRSK</sequence>
<name>W4Q5A8_9BACI</name>
<dbReference type="Pfam" id="PF03061">
    <property type="entry name" value="4HBT"/>
    <property type="match status" value="1"/>
</dbReference>
<evidence type="ECO:0000313" key="4">
    <source>
        <dbReference type="EMBL" id="GAE27182.1"/>
    </source>
</evidence>
<dbReference type="InterPro" id="IPR029069">
    <property type="entry name" value="HotDog_dom_sf"/>
</dbReference>
<dbReference type="InterPro" id="IPR039298">
    <property type="entry name" value="ACOT13"/>
</dbReference>
<reference evidence="4" key="1">
    <citation type="journal article" date="2014" name="Genome Announc.">
        <title>Draft Genome Sequences of Three Alkaliphilic Bacillus Strains, Bacillus wakoensis JCM 9140T, Bacillus akibai JCM 9157T, and Bacillus hemicellulosilyticus JCM 9152T.</title>
        <authorList>
            <person name="Yuki M."/>
            <person name="Oshima K."/>
            <person name="Suda W."/>
            <person name="Oshida Y."/>
            <person name="Kitamura K."/>
            <person name="Iida T."/>
            <person name="Hattori M."/>
            <person name="Ohkuma M."/>
        </authorList>
    </citation>
    <scope>NUCLEOTIDE SEQUENCE [LARGE SCALE GENOMIC DNA]</scope>
    <source>
        <strain evidence="4">JCM 9140</strain>
    </source>
</reference>
<dbReference type="InterPro" id="IPR003736">
    <property type="entry name" value="PAAI_dom"/>
</dbReference>
<dbReference type="PANTHER" id="PTHR21660:SF1">
    <property type="entry name" value="ACYL-COENZYME A THIOESTERASE 13"/>
    <property type="match status" value="1"/>
</dbReference>
<comment type="caution">
    <text evidence="4">The sequence shown here is derived from an EMBL/GenBank/DDBJ whole genome shotgun (WGS) entry which is preliminary data.</text>
</comment>